<organism evidence="2 3">
    <name type="scientific">Pseudomonas taetrolens</name>
    <dbReference type="NCBI Taxonomy" id="47884"/>
    <lineage>
        <taxon>Bacteria</taxon>
        <taxon>Pseudomonadati</taxon>
        <taxon>Pseudomonadota</taxon>
        <taxon>Gammaproteobacteria</taxon>
        <taxon>Pseudomonadales</taxon>
        <taxon>Pseudomonadaceae</taxon>
        <taxon>Pseudomonas</taxon>
    </lineage>
</organism>
<keyword evidence="3" id="KW-1185">Reference proteome</keyword>
<keyword evidence="1" id="KW-0472">Membrane</keyword>
<evidence type="ECO:0000313" key="2">
    <source>
        <dbReference type="EMBL" id="SEC46702.1"/>
    </source>
</evidence>
<keyword evidence="1" id="KW-1133">Transmembrane helix</keyword>
<evidence type="ECO:0000256" key="1">
    <source>
        <dbReference type="SAM" id="Phobius"/>
    </source>
</evidence>
<feature type="transmembrane region" description="Helical" evidence="1">
    <location>
        <begin position="6"/>
        <end position="26"/>
    </location>
</feature>
<evidence type="ECO:0000313" key="3">
    <source>
        <dbReference type="Proteomes" id="UP000183155"/>
    </source>
</evidence>
<comment type="caution">
    <text evidence="2">The sequence shown here is derived from an EMBL/GenBank/DDBJ whole genome shotgun (WGS) entry which is preliminary data.</text>
</comment>
<protein>
    <submittedName>
        <fullName evidence="2">Uncharacterized protein</fullName>
    </submittedName>
</protein>
<accession>A0A1H4SRD1</accession>
<keyword evidence="1" id="KW-0812">Transmembrane</keyword>
<sequence length="48" mass="5480">MTTFQFLTGMIFCFIGLGVRAYLVMFKDQESVTSHSKNRKKQTASSED</sequence>
<dbReference type="Proteomes" id="UP000183155">
    <property type="component" value="Unassembled WGS sequence"/>
</dbReference>
<name>A0A1H4SRD1_PSETA</name>
<dbReference type="EMBL" id="FNRS01000001">
    <property type="protein sequence ID" value="SEC46702.1"/>
    <property type="molecule type" value="Genomic_DNA"/>
</dbReference>
<gene>
    <name evidence="2" type="ORF">SAMN04490203_2468</name>
</gene>
<reference evidence="2 3" key="1">
    <citation type="submission" date="2016-10" db="EMBL/GenBank/DDBJ databases">
        <authorList>
            <person name="Varghese N."/>
            <person name="Submissions S."/>
        </authorList>
    </citation>
    <scope>NUCLEOTIDE SEQUENCE [LARGE SCALE GENOMIC DNA]</scope>
    <source>
        <strain evidence="2 3">BS3652</strain>
    </source>
</reference>
<proteinExistence type="predicted"/>